<comment type="caution">
    <text evidence="2">The sequence shown here is derived from an EMBL/GenBank/DDBJ whole genome shotgun (WGS) entry which is preliminary data.</text>
</comment>
<dbReference type="AlphaFoldDB" id="A0A553HX71"/>
<name>A0A553HX71_9PEZI</name>
<proteinExistence type="predicted"/>
<sequence length="97" mass="10800">MKFRAKNLHDRSAEDPMWPKRFDYGKEMNFLGSATPIMGSGSLRTPKRLPGRGPPATMPGPVAMDADWRRNTVLAPPEPHLEDYLIVLNDDGIVVSP</sequence>
<evidence type="ECO:0000256" key="1">
    <source>
        <dbReference type="SAM" id="MobiDB-lite"/>
    </source>
</evidence>
<feature type="region of interest" description="Disordered" evidence="1">
    <location>
        <begin position="35"/>
        <end position="62"/>
    </location>
</feature>
<dbReference type="EMBL" id="VFLP01000035">
    <property type="protein sequence ID" value="TRX92548.1"/>
    <property type="molecule type" value="Genomic_DNA"/>
</dbReference>
<protein>
    <submittedName>
        <fullName evidence="2">Uncharacterized protein</fullName>
    </submittedName>
</protein>
<evidence type="ECO:0000313" key="3">
    <source>
        <dbReference type="Proteomes" id="UP000319160"/>
    </source>
</evidence>
<accession>A0A553HX71</accession>
<organism evidence="2 3">
    <name type="scientific">Xylaria flabelliformis</name>
    <dbReference type="NCBI Taxonomy" id="2512241"/>
    <lineage>
        <taxon>Eukaryota</taxon>
        <taxon>Fungi</taxon>
        <taxon>Dikarya</taxon>
        <taxon>Ascomycota</taxon>
        <taxon>Pezizomycotina</taxon>
        <taxon>Sordariomycetes</taxon>
        <taxon>Xylariomycetidae</taxon>
        <taxon>Xylariales</taxon>
        <taxon>Xylariaceae</taxon>
        <taxon>Xylaria</taxon>
    </lineage>
</organism>
<dbReference type="Proteomes" id="UP000319160">
    <property type="component" value="Unassembled WGS sequence"/>
</dbReference>
<keyword evidence="3" id="KW-1185">Reference proteome</keyword>
<reference evidence="3" key="1">
    <citation type="submission" date="2019-06" db="EMBL/GenBank/DDBJ databases">
        <title>Draft genome sequence of the griseofulvin-producing fungus Xylaria cubensis strain G536.</title>
        <authorList>
            <person name="Mead M.E."/>
            <person name="Raja H.A."/>
            <person name="Steenwyk J.L."/>
            <person name="Knowles S.L."/>
            <person name="Oberlies N.H."/>
            <person name="Rokas A."/>
        </authorList>
    </citation>
    <scope>NUCLEOTIDE SEQUENCE [LARGE SCALE GENOMIC DNA]</scope>
    <source>
        <strain evidence="3">G536</strain>
    </source>
</reference>
<gene>
    <name evidence="2" type="ORF">FHL15_006475</name>
</gene>
<evidence type="ECO:0000313" key="2">
    <source>
        <dbReference type="EMBL" id="TRX92548.1"/>
    </source>
</evidence>